<feature type="domain" description="Retrotransposon gag" evidence="3">
    <location>
        <begin position="143"/>
        <end position="185"/>
    </location>
</feature>
<dbReference type="Proteomes" id="UP001358586">
    <property type="component" value="Chromosome 7"/>
</dbReference>
<evidence type="ECO:0000256" key="2">
    <source>
        <dbReference type="SAM" id="MobiDB-lite"/>
    </source>
</evidence>
<evidence type="ECO:0000313" key="4">
    <source>
        <dbReference type="EMBL" id="KAK5819792.1"/>
    </source>
</evidence>
<keyword evidence="1" id="KW-0175">Coiled coil</keyword>
<protein>
    <recommendedName>
        <fullName evidence="3">Retrotransposon gag domain-containing protein</fullName>
    </recommendedName>
</protein>
<gene>
    <name evidence="4" type="ORF">PVK06_024815</name>
</gene>
<organism evidence="4 5">
    <name type="scientific">Gossypium arboreum</name>
    <name type="common">Tree cotton</name>
    <name type="synonym">Gossypium nanking</name>
    <dbReference type="NCBI Taxonomy" id="29729"/>
    <lineage>
        <taxon>Eukaryota</taxon>
        <taxon>Viridiplantae</taxon>
        <taxon>Streptophyta</taxon>
        <taxon>Embryophyta</taxon>
        <taxon>Tracheophyta</taxon>
        <taxon>Spermatophyta</taxon>
        <taxon>Magnoliopsida</taxon>
        <taxon>eudicotyledons</taxon>
        <taxon>Gunneridae</taxon>
        <taxon>Pentapetalae</taxon>
        <taxon>rosids</taxon>
        <taxon>malvids</taxon>
        <taxon>Malvales</taxon>
        <taxon>Malvaceae</taxon>
        <taxon>Malvoideae</taxon>
        <taxon>Gossypium</taxon>
    </lineage>
</organism>
<proteinExistence type="predicted"/>
<feature type="coiled-coil region" evidence="1">
    <location>
        <begin position="19"/>
        <end position="46"/>
    </location>
</feature>
<dbReference type="Pfam" id="PF03732">
    <property type="entry name" value="Retrotrans_gag"/>
    <property type="match status" value="1"/>
</dbReference>
<evidence type="ECO:0000259" key="3">
    <source>
        <dbReference type="Pfam" id="PF03732"/>
    </source>
</evidence>
<evidence type="ECO:0000313" key="5">
    <source>
        <dbReference type="Proteomes" id="UP001358586"/>
    </source>
</evidence>
<keyword evidence="5" id="KW-1185">Reference proteome</keyword>
<dbReference type="InterPro" id="IPR005162">
    <property type="entry name" value="Retrotrans_gag_dom"/>
</dbReference>
<evidence type="ECO:0000256" key="1">
    <source>
        <dbReference type="SAM" id="Coils"/>
    </source>
</evidence>
<reference evidence="4 5" key="1">
    <citation type="submission" date="2023-03" db="EMBL/GenBank/DDBJ databases">
        <title>WGS of Gossypium arboreum.</title>
        <authorList>
            <person name="Yu D."/>
        </authorList>
    </citation>
    <scope>NUCLEOTIDE SEQUENCE [LARGE SCALE GENOMIC DNA]</scope>
    <source>
        <tissue evidence="4">Leaf</tissue>
    </source>
</reference>
<accession>A0ABR0PF64</accession>
<feature type="region of interest" description="Disordered" evidence="2">
    <location>
        <begin position="120"/>
        <end position="141"/>
    </location>
</feature>
<dbReference type="EMBL" id="JARKNE010000007">
    <property type="protein sequence ID" value="KAK5819792.1"/>
    <property type="molecule type" value="Genomic_DNA"/>
</dbReference>
<sequence length="185" mass="21256">MIHLVREWSHGPILLARYLERLKTHLQNMEINLEESIKDIKETVEEVNGGLTDGLESMKEQLRNYMLESLDSIENKLMGKGYVLEVMRMTLKENIAELNGELTIYKAILCNEMHATGPKPNVDVSKSKKFKGTRSTDEKHGEATIGTWEQFTKEFKAQFYSEYAKDEALAKLLRLTQQGTVRGYV</sequence>
<comment type="caution">
    <text evidence="4">The sequence shown here is derived from an EMBL/GenBank/DDBJ whole genome shotgun (WGS) entry which is preliminary data.</text>
</comment>
<name>A0ABR0PF64_GOSAR</name>